<evidence type="ECO:0000256" key="3">
    <source>
        <dbReference type="ARBA" id="ARBA00022801"/>
    </source>
</evidence>
<dbReference type="InterPro" id="IPR001343">
    <property type="entry name" value="Hemolysn_Ca-bd"/>
</dbReference>
<dbReference type="InterPro" id="IPR013517">
    <property type="entry name" value="FG-GAP"/>
</dbReference>
<comment type="caution">
    <text evidence="5">The sequence shown here is derived from an EMBL/GenBank/DDBJ whole genome shotgun (WGS) entry which is preliminary data.</text>
</comment>
<dbReference type="PROSITE" id="PS00330">
    <property type="entry name" value="HEMOLYSIN_CALCIUM"/>
    <property type="match status" value="4"/>
</dbReference>
<keyword evidence="2" id="KW-0677">Repeat</keyword>
<evidence type="ECO:0000313" key="5">
    <source>
        <dbReference type="EMBL" id="GBG20730.1"/>
    </source>
</evidence>
<keyword evidence="4" id="KW-0325">Glycoprotein</keyword>
<dbReference type="PRINTS" id="PR01185">
    <property type="entry name" value="INTEGRINA"/>
</dbReference>
<dbReference type="SMART" id="SM00191">
    <property type="entry name" value="Int_alpha"/>
    <property type="match status" value="7"/>
</dbReference>
<dbReference type="Gene3D" id="2.150.10.10">
    <property type="entry name" value="Serralysin-like metalloprotease, C-terminal"/>
    <property type="match status" value="1"/>
</dbReference>
<accession>A0A2R5FPN1</accession>
<dbReference type="SUPFAM" id="SSF69318">
    <property type="entry name" value="Integrin alpha N-terminal domain"/>
    <property type="match status" value="3"/>
</dbReference>
<dbReference type="InterPro" id="IPR028994">
    <property type="entry name" value="Integrin_alpha_N"/>
</dbReference>
<dbReference type="PANTHER" id="PTHR23221">
    <property type="entry name" value="GLYCOSYLPHOSPHATIDYLINOSITOL PHOSPHOLIPASE D"/>
    <property type="match status" value="1"/>
</dbReference>
<dbReference type="PANTHER" id="PTHR23221:SF7">
    <property type="entry name" value="PHOSPHATIDYLINOSITOL-GLYCAN-SPECIFIC PHOSPHOLIPASE D"/>
    <property type="match status" value="1"/>
</dbReference>
<dbReference type="InterPro" id="IPR011049">
    <property type="entry name" value="Serralysin-like_metalloprot_C"/>
</dbReference>
<proteinExistence type="predicted"/>
<dbReference type="InterPro" id="IPR018511">
    <property type="entry name" value="Hemolysin-typ_Ca-bd_CS"/>
</dbReference>
<dbReference type="Proteomes" id="UP000245124">
    <property type="component" value="Unassembled WGS sequence"/>
</dbReference>
<dbReference type="InterPro" id="IPR000413">
    <property type="entry name" value="Integrin_alpha"/>
</dbReference>
<dbReference type="GO" id="GO:0007155">
    <property type="term" value="P:cell adhesion"/>
    <property type="evidence" value="ECO:0007669"/>
    <property type="project" value="InterPro"/>
</dbReference>
<evidence type="ECO:0000256" key="4">
    <source>
        <dbReference type="ARBA" id="ARBA00023180"/>
    </source>
</evidence>
<dbReference type="Gene3D" id="2.130.10.130">
    <property type="entry name" value="Integrin alpha, N-terminal"/>
    <property type="match status" value="5"/>
</dbReference>
<dbReference type="Pfam" id="PF01839">
    <property type="entry name" value="FG-GAP"/>
    <property type="match status" value="7"/>
</dbReference>
<dbReference type="InterPro" id="IPR013519">
    <property type="entry name" value="Int_alpha_beta-p"/>
</dbReference>
<dbReference type="RefSeq" id="WP_109012671.1">
    <property type="nucleotide sequence ID" value="NZ_BDUD01000001.1"/>
</dbReference>
<protein>
    <submittedName>
        <fullName evidence="5">FG-GAP repeat-containing protein</fullName>
    </submittedName>
</protein>
<dbReference type="PROSITE" id="PS51470">
    <property type="entry name" value="FG_GAP"/>
    <property type="match status" value="5"/>
</dbReference>
<organism evidence="5 6">
    <name type="scientific">Nostoc commune NIES-4072</name>
    <dbReference type="NCBI Taxonomy" id="2005467"/>
    <lineage>
        <taxon>Bacteria</taxon>
        <taxon>Bacillati</taxon>
        <taxon>Cyanobacteriota</taxon>
        <taxon>Cyanophyceae</taxon>
        <taxon>Nostocales</taxon>
        <taxon>Nostocaceae</taxon>
        <taxon>Nostoc</taxon>
    </lineage>
</organism>
<dbReference type="AlphaFoldDB" id="A0A2R5FPN1"/>
<reference evidence="5 6" key="1">
    <citation type="submission" date="2017-06" db="EMBL/GenBank/DDBJ databases">
        <title>Genome sequencing of cyanobaciteial culture collection at National Institute for Environmental Studies (NIES).</title>
        <authorList>
            <person name="Hirose Y."/>
            <person name="Shimura Y."/>
            <person name="Fujisawa T."/>
            <person name="Nakamura Y."/>
            <person name="Kawachi M."/>
        </authorList>
    </citation>
    <scope>NUCLEOTIDE SEQUENCE [LARGE SCALE GENOMIC DNA]</scope>
    <source>
        <strain evidence="5 6">NIES-4072</strain>
    </source>
</reference>
<name>A0A2R5FPN1_NOSCO</name>
<gene>
    <name evidence="5" type="ORF">NIES4072_44120</name>
</gene>
<dbReference type="Pfam" id="PF00353">
    <property type="entry name" value="HemolysinCabind"/>
    <property type="match status" value="3"/>
</dbReference>
<evidence type="ECO:0000256" key="2">
    <source>
        <dbReference type="ARBA" id="ARBA00022737"/>
    </source>
</evidence>
<dbReference type="GO" id="GO:0005509">
    <property type="term" value="F:calcium ion binding"/>
    <property type="evidence" value="ECO:0007669"/>
    <property type="project" value="InterPro"/>
</dbReference>
<dbReference type="OrthoDB" id="462884at2"/>
<dbReference type="PRINTS" id="PR00313">
    <property type="entry name" value="CABNDNGRPT"/>
</dbReference>
<evidence type="ECO:0000256" key="1">
    <source>
        <dbReference type="ARBA" id="ARBA00022729"/>
    </source>
</evidence>
<keyword evidence="6" id="KW-1185">Reference proteome</keyword>
<keyword evidence="3" id="KW-0378">Hydrolase</keyword>
<sequence length="851" mass="85197">MVYSSLNLSNLNGSNGFTINGMAGDGSGLPVSSAGDVNGDGIADLIIGAAFASPNGSESGQSYVVFGKSTGFSPALNLSSINGANGFAINGIKSGDRSGISVSSAGDVNADGIADLIIGASPNSTYSGQSYVVFGKSTGFSPTFNLSDLNGTNGFAINSIKQGDSSNFSVSSAGDVNDDGIADLIIGAPNASPNGTYSGQSYVVFGKSTGFSPTLNLSDLNGANGFVINGIKSGDELGNSVSSAGDVNDDGIADLIIAASSASPNGLQSGQSYVVFGKNTGFSPTLNLSDLNGANGFAINGIKAFNYSGISVSSAGDVNGDGIADLIIGASGADPNGNDSGQSYVVFGNSIGFSPTFNLSSLNGANGFAINGIKSDDTLGVSVSSAGDVNDDGIVDLIIGTPNASPNGYGSGQSYVVFGKSTGFSPTLNLSDLNGANGFAINGIVGSGSGFSVSSAGDVNGDGIADLIIGAPNVYLNGDSSPSGQSYVVFGGKNIGRGSTINLTGTAGTDTLVGTSGNNIIDGKSGNDTLTGNGGQDKFIIRPGDRNDIITDFAGVGKGSNPLEAVTLKAAVISNVDTLQFTGKGLTARNLQLTQNCNNLEVSFENVASTKVTLQNFLLENLDNLPATFFLPAIGNILFDGQTSITDSFDVIDANSTQTSIFNKNTVTFLNDLNNNIAGFNNSNDVINGQGGNDIINGLSGDDLLRGGSGDDILIGGDGNDTLVGGFGNDILVGGVGADSFVYNTDAAFALTAIGQDTIADFNSSQGDQIILDKTTFSAITSAAGTGFNNLSDFEVTNLAGTSTAKIVYDSVSGQLFYNQNGSAAGFGSGGLFATLTGAPTLTTSDFILQA</sequence>
<dbReference type="EMBL" id="BDUD01000001">
    <property type="protein sequence ID" value="GBG20730.1"/>
    <property type="molecule type" value="Genomic_DNA"/>
</dbReference>
<dbReference type="SUPFAM" id="SSF51120">
    <property type="entry name" value="beta-Roll"/>
    <property type="match status" value="1"/>
</dbReference>
<evidence type="ECO:0000313" key="6">
    <source>
        <dbReference type="Proteomes" id="UP000245124"/>
    </source>
</evidence>
<keyword evidence="1" id="KW-0732">Signal</keyword>
<dbReference type="GO" id="GO:0008305">
    <property type="term" value="C:integrin complex"/>
    <property type="evidence" value="ECO:0007669"/>
    <property type="project" value="InterPro"/>
</dbReference>
<dbReference type="GO" id="GO:0016787">
    <property type="term" value="F:hydrolase activity"/>
    <property type="evidence" value="ECO:0007669"/>
    <property type="project" value="UniProtKB-KW"/>
</dbReference>